<evidence type="ECO:0000256" key="3">
    <source>
        <dbReference type="ARBA" id="ARBA00023125"/>
    </source>
</evidence>
<keyword evidence="2" id="KW-0815">Transposition</keyword>
<reference evidence="8 11" key="1">
    <citation type="journal article" date="2015" name="ISME J.">
        <title>Elemental sulfur and acetate can support life of a novel strictly anaerobic haloarchaeon.</title>
        <authorList>
            <person name="Sorokin D.Y."/>
            <person name="Kublanov I.V."/>
            <person name="Gavrilov S.N."/>
            <person name="Rojo D."/>
            <person name="Roman P."/>
            <person name="Golyshin P.N."/>
            <person name="Slepak V.Z."/>
            <person name="Smedile F."/>
            <person name="Ferrer M."/>
            <person name="Messina E."/>
            <person name="La Cono V."/>
            <person name="Yakimov M.M."/>
        </authorList>
    </citation>
    <scope>NUCLEOTIDE SEQUENCE [LARGE SCALE GENOMIC DNA]</scope>
    <source>
        <strain evidence="8 11">HSR2</strain>
    </source>
</reference>
<dbReference type="Pfam" id="PF01385">
    <property type="entry name" value="OrfB_IS605"/>
    <property type="match status" value="1"/>
</dbReference>
<dbReference type="Proteomes" id="UP000060390">
    <property type="component" value="Chromosome"/>
</dbReference>
<evidence type="ECO:0000256" key="4">
    <source>
        <dbReference type="ARBA" id="ARBA00023172"/>
    </source>
</evidence>
<gene>
    <name evidence="9" type="ORF">HLASA_1003</name>
    <name evidence="8" type="ORF">HLASF_1014</name>
</gene>
<feature type="domain" description="Cas12f1-like TNB" evidence="7">
    <location>
        <begin position="344"/>
        <end position="406"/>
    </location>
</feature>
<keyword evidence="11" id="KW-1185">Reference proteome</keyword>
<dbReference type="NCBIfam" id="NF040570">
    <property type="entry name" value="guided_TnpB"/>
    <property type="match status" value="1"/>
</dbReference>
<evidence type="ECO:0000259" key="6">
    <source>
        <dbReference type="Pfam" id="PF01385"/>
    </source>
</evidence>
<dbReference type="InterPro" id="IPR001959">
    <property type="entry name" value="Transposase"/>
</dbReference>
<dbReference type="InterPro" id="IPR010095">
    <property type="entry name" value="Cas12f1-like_TNB"/>
</dbReference>
<dbReference type="GO" id="GO:0032196">
    <property type="term" value="P:transposition"/>
    <property type="evidence" value="ECO:0007669"/>
    <property type="project" value="UniProtKB-KW"/>
</dbReference>
<proteinExistence type="inferred from homology"/>
<dbReference type="HOGENOM" id="CLU_040997_0_0_2"/>
<comment type="similarity">
    <text evidence="1">In the C-terminal section; belongs to the transposase 35 family.</text>
</comment>
<sequence>MSKRHLDVELQMSVVVRRTNTFAVRPLSTQDERLLRDLLDASASLWNELNYERRQQFFESDSVWDTDDYRKRYVGVLGSATAQQVIRKNGEAWRSFFAAREDGEDTAPPGYWGNEDDGRELRTYIRNDQYTLETGERSRVEIPVGQDLKDEYGLGYHDRLRLEVAGDPKWEGEQGRLELYYDEVDGTFRAFQPVTIPDSRQDLPIAEESAALDVGANNLVACTTTTGQQYLYEGCDLFARFRETTEEIARLQSKLPERRSLSESRKTESSGRLREGRYSSRRIRRLYRKRTRRRDHAQDALVRHLMERLYGDGVATVYVGNLTDVLSEHWSARVNEKTHQFWAYRSFIDRLATTAEEYGITVEVESEAYTTVECPVCGERDDTERDGDVFRCSCGYEGHADLDASRTFLERQAGESEVGSMARPVRLKWDDHNWSEIPHSPERASPNEERTNQSTGDGKLASVGTA</sequence>
<protein>
    <submittedName>
        <fullName evidence="8">IS1341-type transposase</fullName>
    </submittedName>
</protein>
<dbReference type="KEGG" id="hsf:HLASA_1003"/>
<feature type="domain" description="Probable transposase IS891/IS1136/IS1341" evidence="6">
    <location>
        <begin position="193"/>
        <end position="325"/>
    </location>
</feature>
<dbReference type="GO" id="GO:0006310">
    <property type="term" value="P:DNA recombination"/>
    <property type="evidence" value="ECO:0007669"/>
    <property type="project" value="UniProtKB-KW"/>
</dbReference>
<dbReference type="STRING" id="1604004.HLASA_1003"/>
<evidence type="ECO:0000313" key="10">
    <source>
        <dbReference type="Proteomes" id="UP000060390"/>
    </source>
</evidence>
<dbReference type="Pfam" id="PF07282">
    <property type="entry name" value="Cas12f1-like_TNB"/>
    <property type="match status" value="1"/>
</dbReference>
<dbReference type="GO" id="GO:0003677">
    <property type="term" value="F:DNA binding"/>
    <property type="evidence" value="ECO:0007669"/>
    <property type="project" value="UniProtKB-KW"/>
</dbReference>
<keyword evidence="4" id="KW-0233">DNA recombination</keyword>
<dbReference type="PATRIC" id="fig|1604004.4.peg.1066"/>
<dbReference type="EMBL" id="CP011564">
    <property type="protein sequence ID" value="ALG81899.1"/>
    <property type="molecule type" value="Genomic_DNA"/>
</dbReference>
<feature type="region of interest" description="Disordered" evidence="5">
    <location>
        <begin position="431"/>
        <end position="466"/>
    </location>
</feature>
<accession>A0A0F7PDT7</accession>
<evidence type="ECO:0000256" key="2">
    <source>
        <dbReference type="ARBA" id="ARBA00022578"/>
    </source>
</evidence>
<feature type="compositionally biased region" description="Basic and acidic residues" evidence="5">
    <location>
        <begin position="431"/>
        <end position="451"/>
    </location>
</feature>
<feature type="region of interest" description="Disordered" evidence="5">
    <location>
        <begin position="256"/>
        <end position="276"/>
    </location>
</feature>
<dbReference type="AlphaFoldDB" id="A0A0F7PDT7"/>
<name>A0A0F7PDT7_9EURY</name>
<dbReference type="EMBL" id="CP008874">
    <property type="protein sequence ID" value="AKH97503.1"/>
    <property type="molecule type" value="Genomic_DNA"/>
</dbReference>
<evidence type="ECO:0000256" key="1">
    <source>
        <dbReference type="ARBA" id="ARBA00008761"/>
    </source>
</evidence>
<organism evidence="8 11">
    <name type="scientific">Halanaeroarchaeum sulfurireducens</name>
    <dbReference type="NCBI Taxonomy" id="1604004"/>
    <lineage>
        <taxon>Archaea</taxon>
        <taxon>Methanobacteriati</taxon>
        <taxon>Methanobacteriota</taxon>
        <taxon>Stenosarchaea group</taxon>
        <taxon>Halobacteria</taxon>
        <taxon>Halobacteriales</taxon>
        <taxon>Halobacteriaceae</taxon>
        <taxon>Halanaeroarchaeum</taxon>
    </lineage>
</organism>
<evidence type="ECO:0000259" key="7">
    <source>
        <dbReference type="Pfam" id="PF07282"/>
    </source>
</evidence>
<dbReference type="KEGG" id="hsu:HLASF_1014"/>
<dbReference type="Proteomes" id="UP000069906">
    <property type="component" value="Chromosome"/>
</dbReference>
<evidence type="ECO:0000313" key="11">
    <source>
        <dbReference type="Proteomes" id="UP000069906"/>
    </source>
</evidence>
<keyword evidence="3" id="KW-0238">DNA-binding</keyword>
<reference evidence="10" key="2">
    <citation type="submission" date="2015-05" db="EMBL/GenBank/DDBJ databases">
        <title>Complete genome sequence of Halanaeroarchaeum sulfurireducens type strain M27-SA2, a sulfate-reducer haloarchaeon from marine anoxic lake Medee.</title>
        <authorList>
            <person name="Messina E."/>
            <person name="Kublanov I.V."/>
            <person name="Toshchakov S."/>
            <person name="Arcadi E."/>
            <person name="La Spada G."/>
            <person name="La Cono V."/>
            <person name="Yakimov M.M."/>
        </authorList>
    </citation>
    <scope>NUCLEOTIDE SEQUENCE [LARGE SCALE GENOMIC DNA]</scope>
    <source>
        <strain evidence="10">M27-SA2</strain>
    </source>
</reference>
<evidence type="ECO:0000256" key="5">
    <source>
        <dbReference type="SAM" id="MobiDB-lite"/>
    </source>
</evidence>
<evidence type="ECO:0000313" key="8">
    <source>
        <dbReference type="EMBL" id="AKH97503.1"/>
    </source>
</evidence>
<reference evidence="9 10" key="3">
    <citation type="journal article" date="2016" name="Stand. Genomic Sci.">
        <title>Complete genome sequence of 'Halanaeroarchaeum sulfurireducens' M27-SA2, a sulfur-reducing and acetate-oxidizing haloarchaeon from the deep-sea hypersaline anoxic lake Medee.</title>
        <authorList>
            <person name="Messina E."/>
            <person name="Sorokin D.Y."/>
            <person name="Kublanov I.V."/>
            <person name="Toshchakov S."/>
            <person name="Lopatina A."/>
            <person name="Arcadi E."/>
            <person name="Smedile F."/>
            <person name="La Spada G."/>
            <person name="La Cono V."/>
            <person name="Yakimov M.M."/>
        </authorList>
    </citation>
    <scope>NUCLEOTIDE SEQUENCE [LARGE SCALE GENOMIC DNA]</scope>
    <source>
        <strain evidence="9 10">M27-SA2</strain>
    </source>
</reference>
<evidence type="ECO:0000313" key="9">
    <source>
        <dbReference type="EMBL" id="ALG81899.1"/>
    </source>
</evidence>